<keyword evidence="4" id="KW-1185">Reference proteome</keyword>
<name>A0A7K9UIY1_9AVES</name>
<dbReference type="Pfam" id="PF02197">
    <property type="entry name" value="RIIa"/>
    <property type="match status" value="1"/>
</dbReference>
<organism evidence="3 4">
    <name type="scientific">Chloroceryle aenea</name>
    <name type="common">American pygmy kingfisher</name>
    <dbReference type="NCBI Taxonomy" id="176938"/>
    <lineage>
        <taxon>Eukaryota</taxon>
        <taxon>Metazoa</taxon>
        <taxon>Chordata</taxon>
        <taxon>Craniata</taxon>
        <taxon>Vertebrata</taxon>
        <taxon>Euteleostomi</taxon>
        <taxon>Archelosauria</taxon>
        <taxon>Archosauria</taxon>
        <taxon>Dinosauria</taxon>
        <taxon>Saurischia</taxon>
        <taxon>Theropoda</taxon>
        <taxon>Coelurosauria</taxon>
        <taxon>Aves</taxon>
        <taxon>Neognathae</taxon>
        <taxon>Neoaves</taxon>
        <taxon>Telluraves</taxon>
        <taxon>Coraciimorphae</taxon>
        <taxon>Coraciiformes</taxon>
        <taxon>Cerylidae</taxon>
        <taxon>Chloroceryle</taxon>
    </lineage>
</organism>
<dbReference type="InterPro" id="IPR047579">
    <property type="entry name" value="DD_CABYR_SP17"/>
</dbReference>
<feature type="compositionally biased region" description="Low complexity" evidence="1">
    <location>
        <begin position="125"/>
        <end position="140"/>
    </location>
</feature>
<proteinExistence type="predicted"/>
<evidence type="ECO:0000313" key="3">
    <source>
        <dbReference type="EMBL" id="NXI60774.1"/>
    </source>
</evidence>
<dbReference type="InterPro" id="IPR038848">
    <property type="entry name" value="CABYR"/>
</dbReference>
<feature type="non-terminal residue" evidence="3">
    <location>
        <position position="1"/>
    </location>
</feature>
<feature type="compositionally biased region" description="Polar residues" evidence="1">
    <location>
        <begin position="109"/>
        <end position="124"/>
    </location>
</feature>
<dbReference type="Gene3D" id="1.20.890.10">
    <property type="entry name" value="cAMP-dependent protein kinase regulatory subunit, dimerization-anchoring domain"/>
    <property type="match status" value="1"/>
</dbReference>
<sequence>AEMQPSNIRMPVPYGLTALLEGVSRAAIESNPADVAEFFALYFQDLVAFQKGFCSGLALMDVYLAESRYEGLEKNSSESTNTLFSGEPKQKDKCTNTEDDLFLEEPDIQYSSKGTQHPSTASSVAESRSPPASDEAPSPEGAELVYVPAEPAQLADYVLDNRGSLCSGRDEATSVQTLDEDSQTSENELTPVEGAAEDASAIPAAEAYLEAVGSQT</sequence>
<evidence type="ECO:0000259" key="2">
    <source>
        <dbReference type="SMART" id="SM00394"/>
    </source>
</evidence>
<dbReference type="InterPro" id="IPR003117">
    <property type="entry name" value="cAMP_dep_PK_reg_su_I/II_a/b"/>
</dbReference>
<dbReference type="GO" id="GO:0005737">
    <property type="term" value="C:cytoplasm"/>
    <property type="evidence" value="ECO:0007669"/>
    <property type="project" value="TreeGrafter"/>
</dbReference>
<reference evidence="3 4" key="1">
    <citation type="submission" date="2019-09" db="EMBL/GenBank/DDBJ databases">
        <title>Bird 10,000 Genomes (B10K) Project - Family phase.</title>
        <authorList>
            <person name="Zhang G."/>
        </authorList>
    </citation>
    <scope>NUCLEOTIDE SEQUENCE [LARGE SCALE GENOMIC DNA]</scope>
    <source>
        <strain evidence="3">B10K-DU-001-61</strain>
        <tissue evidence="3">Muscle</tissue>
    </source>
</reference>
<protein>
    <submittedName>
        <fullName evidence="3">CABYR protein</fullName>
    </submittedName>
</protein>
<dbReference type="PANTHER" id="PTHR15494">
    <property type="entry name" value="CALCIUM-BINDING TYROSINE PHOSPHORYLATION-REGULATED PROTEIN"/>
    <property type="match status" value="1"/>
</dbReference>
<dbReference type="GO" id="GO:0048240">
    <property type="term" value="P:sperm capacitation"/>
    <property type="evidence" value="ECO:0007669"/>
    <property type="project" value="InterPro"/>
</dbReference>
<dbReference type="SUPFAM" id="SSF47391">
    <property type="entry name" value="Dimerization-anchoring domain of cAMP-dependent PK regulatory subunit"/>
    <property type="match status" value="1"/>
</dbReference>
<dbReference type="GO" id="GO:0035686">
    <property type="term" value="C:sperm fibrous sheath"/>
    <property type="evidence" value="ECO:0007669"/>
    <property type="project" value="TreeGrafter"/>
</dbReference>
<feature type="domain" description="RIIa" evidence="2">
    <location>
        <begin position="14"/>
        <end position="51"/>
    </location>
</feature>
<feature type="non-terminal residue" evidence="3">
    <location>
        <position position="216"/>
    </location>
</feature>
<evidence type="ECO:0000256" key="1">
    <source>
        <dbReference type="SAM" id="MobiDB-lite"/>
    </source>
</evidence>
<dbReference type="Proteomes" id="UP000579406">
    <property type="component" value="Unassembled WGS sequence"/>
</dbReference>
<feature type="region of interest" description="Disordered" evidence="1">
    <location>
        <begin position="74"/>
        <end position="96"/>
    </location>
</feature>
<feature type="region of interest" description="Disordered" evidence="1">
    <location>
        <begin position="163"/>
        <end position="200"/>
    </location>
</feature>
<dbReference type="EMBL" id="VWZY01013677">
    <property type="protein sequence ID" value="NXI60774.1"/>
    <property type="molecule type" value="Genomic_DNA"/>
</dbReference>
<gene>
    <name evidence="3" type="primary">Cabyr</name>
    <name evidence="3" type="ORF">CHLAEN_R13803</name>
</gene>
<comment type="caution">
    <text evidence="3">The sequence shown here is derived from an EMBL/GenBank/DDBJ whole genome shotgun (WGS) entry which is preliminary data.</text>
</comment>
<accession>A0A7K9UIY1</accession>
<dbReference type="SMART" id="SM00394">
    <property type="entry name" value="RIIa"/>
    <property type="match status" value="1"/>
</dbReference>
<feature type="region of interest" description="Disordered" evidence="1">
    <location>
        <begin position="109"/>
        <end position="140"/>
    </location>
</feature>
<dbReference type="GO" id="GO:0005509">
    <property type="term" value="F:calcium ion binding"/>
    <property type="evidence" value="ECO:0007669"/>
    <property type="project" value="InterPro"/>
</dbReference>
<dbReference type="PANTHER" id="PTHR15494:SF0">
    <property type="entry name" value="CALCIUM-BINDING TYROSINE PHOSPHORYLATION-REGULATED PROTEIN"/>
    <property type="match status" value="1"/>
</dbReference>
<dbReference type="OrthoDB" id="252964at2759"/>
<evidence type="ECO:0000313" key="4">
    <source>
        <dbReference type="Proteomes" id="UP000579406"/>
    </source>
</evidence>
<dbReference type="CDD" id="cd12100">
    <property type="entry name" value="DD_CABYR_SP17"/>
    <property type="match status" value="1"/>
</dbReference>
<dbReference type="AlphaFoldDB" id="A0A7K9UIY1"/>